<dbReference type="AlphaFoldDB" id="W2IH51"/>
<evidence type="ECO:0000313" key="3">
    <source>
        <dbReference type="EMBL" id="ETL33579.1"/>
    </source>
</evidence>
<feature type="compositionally biased region" description="Basic and acidic residues" evidence="1">
    <location>
        <begin position="233"/>
        <end position="252"/>
    </location>
</feature>
<dbReference type="VEuPathDB" id="FungiDB:PPTG_11533"/>
<accession>W2IH51</accession>
<dbReference type="PANTHER" id="PTHR34415">
    <property type="entry name" value="INTEGRASE CATALYTIC DOMAIN-CONTAINING PROTEIN"/>
    <property type="match status" value="1"/>
</dbReference>
<organism evidence="3">
    <name type="scientific">Phytophthora nicotianae</name>
    <name type="common">Potato buckeye rot agent</name>
    <name type="synonym">Phytophthora parasitica</name>
    <dbReference type="NCBI Taxonomy" id="4792"/>
    <lineage>
        <taxon>Eukaryota</taxon>
        <taxon>Sar</taxon>
        <taxon>Stramenopiles</taxon>
        <taxon>Oomycota</taxon>
        <taxon>Peronosporomycetes</taxon>
        <taxon>Peronosporales</taxon>
        <taxon>Peronosporaceae</taxon>
        <taxon>Phytophthora</taxon>
    </lineage>
</organism>
<dbReference type="EMBL" id="KI674503">
    <property type="protein sequence ID" value="ETL33579.1"/>
    <property type="molecule type" value="Genomic_DNA"/>
</dbReference>
<protein>
    <submittedName>
        <fullName evidence="3">Uncharacterized protein</fullName>
    </submittedName>
</protein>
<evidence type="ECO:0000256" key="1">
    <source>
        <dbReference type="SAM" id="MobiDB-lite"/>
    </source>
</evidence>
<dbReference type="EMBL" id="KI674504">
    <property type="protein sequence ID" value="ETL33567.1"/>
    <property type="molecule type" value="Genomic_DNA"/>
</dbReference>
<proteinExistence type="predicted"/>
<sequence>MPETRAPSPPPSTTANWDVATSNAAAHGAVPSGRSSEDDSGGSDEGSRLVPSASESCESEEYGDSGDESFTPDSEACERDVESLSTTSASSHGDLFKGYVAELTELYKRLDGIQQYQLFSTDISKPGVVSCRKSPESDAIQFDLRRKIDGALTSQEKVLRILTEHLETLPPPPPPPNTEKIAQMFQSIRPYVPDEFCDDPMYAKPSERQQENAKTAKQVRRTQRAAMAVAAKRNQDQRGKRERRRLREDTRSKNTTLSG</sequence>
<feature type="region of interest" description="Disordered" evidence="1">
    <location>
        <begin position="196"/>
        <end position="259"/>
    </location>
</feature>
<gene>
    <name evidence="3" type="ORF">L916_13997</name>
    <name evidence="2" type="ORF">L916_13998</name>
</gene>
<feature type="region of interest" description="Disordered" evidence="1">
    <location>
        <begin position="1"/>
        <end position="92"/>
    </location>
</feature>
<name>W2IH51_PHYNI</name>
<evidence type="ECO:0000313" key="2">
    <source>
        <dbReference type="EMBL" id="ETL33567.1"/>
    </source>
</evidence>
<feature type="compositionally biased region" description="Acidic residues" evidence="1">
    <location>
        <begin position="57"/>
        <end position="67"/>
    </location>
</feature>
<reference evidence="3" key="1">
    <citation type="submission" date="2013-11" db="EMBL/GenBank/DDBJ databases">
        <title>The Genome Sequence of Phytophthora parasitica CJ05E6.</title>
        <authorList>
            <consortium name="The Broad Institute Genomics Platform"/>
            <person name="Russ C."/>
            <person name="Tyler B."/>
            <person name="Panabieres F."/>
            <person name="Shan W."/>
            <person name="Tripathy S."/>
            <person name="Grunwald N."/>
            <person name="Machado M."/>
            <person name="Johnson C.S."/>
            <person name="Arredondo F."/>
            <person name="Hong C."/>
            <person name="Coffey M."/>
            <person name="Young S.K."/>
            <person name="Zeng Q."/>
            <person name="Gargeya S."/>
            <person name="Fitzgerald M."/>
            <person name="Abouelleil A."/>
            <person name="Alvarado L."/>
            <person name="Chapman S.B."/>
            <person name="Gainer-Dewar J."/>
            <person name="Goldberg J."/>
            <person name="Griggs A."/>
            <person name="Gujja S."/>
            <person name="Hansen M."/>
            <person name="Howarth C."/>
            <person name="Imamovic A."/>
            <person name="Ireland A."/>
            <person name="Larimer J."/>
            <person name="McCowan C."/>
            <person name="Murphy C."/>
            <person name="Pearson M."/>
            <person name="Poon T.W."/>
            <person name="Priest M."/>
            <person name="Roberts A."/>
            <person name="Saif S."/>
            <person name="Shea T."/>
            <person name="Sykes S."/>
            <person name="Wortman J."/>
            <person name="Nusbaum C."/>
            <person name="Birren B."/>
        </authorList>
    </citation>
    <scope>NUCLEOTIDE SEQUENCE [LARGE SCALE GENOMIC DNA]</scope>
    <source>
        <strain evidence="3">CJ05E6</strain>
    </source>
</reference>
<dbReference type="PANTHER" id="PTHR34415:SF1">
    <property type="entry name" value="INTEGRASE CATALYTIC DOMAIN-CONTAINING PROTEIN"/>
    <property type="match status" value="1"/>
</dbReference>
<dbReference type="Proteomes" id="UP000053864">
    <property type="component" value="Unassembled WGS sequence"/>
</dbReference>